<organism evidence="3">
    <name type="scientific">uncultured Thermomicrobiales bacterium</name>
    <dbReference type="NCBI Taxonomy" id="1645740"/>
    <lineage>
        <taxon>Bacteria</taxon>
        <taxon>Pseudomonadati</taxon>
        <taxon>Thermomicrobiota</taxon>
        <taxon>Thermomicrobia</taxon>
        <taxon>Thermomicrobiales</taxon>
        <taxon>environmental samples</taxon>
    </lineage>
</organism>
<evidence type="ECO:0000313" key="3">
    <source>
        <dbReference type="EMBL" id="CAA9543705.1"/>
    </source>
</evidence>
<dbReference type="Pfam" id="PF13561">
    <property type="entry name" value="adh_short_C2"/>
    <property type="match status" value="1"/>
</dbReference>
<dbReference type="InterPro" id="IPR002347">
    <property type="entry name" value="SDR_fam"/>
</dbReference>
<sequence length="258" mass="26661">MFRIDGKVALVTGAGSGIGREIALLYAANGAVVGVADINEPAAAAVVAEIAGQGGDAFAVALDVTDLASAERAVSAAVARGGRLDVLVNNAGIGLVGNVTETGPEDFDRLYAVNVRGVYACTKAAVAQMLAQRPEGGVIVNMASIAGQVAVGRRFAYCATKGAVISMTQSTAMDYVERGIRCNCICPGTVETPFVEGYLRRYHADEYEETKAALHARQPLGRMGRPEEIAPMALFLASDASSYVTGAQMTVDGGLTAR</sequence>
<evidence type="ECO:0000256" key="1">
    <source>
        <dbReference type="ARBA" id="ARBA00006484"/>
    </source>
</evidence>
<dbReference type="PRINTS" id="PR00081">
    <property type="entry name" value="GDHRDH"/>
</dbReference>
<dbReference type="SUPFAM" id="SSF51735">
    <property type="entry name" value="NAD(P)-binding Rossmann-fold domains"/>
    <property type="match status" value="1"/>
</dbReference>
<keyword evidence="2" id="KW-0560">Oxidoreductase</keyword>
<dbReference type="InterPro" id="IPR020904">
    <property type="entry name" value="Sc_DH/Rdtase_CS"/>
</dbReference>
<dbReference type="PROSITE" id="PS00061">
    <property type="entry name" value="ADH_SHORT"/>
    <property type="match status" value="1"/>
</dbReference>
<evidence type="ECO:0000256" key="2">
    <source>
        <dbReference type="ARBA" id="ARBA00023002"/>
    </source>
</evidence>
<gene>
    <name evidence="3" type="ORF">AVDCRST_MAG70-328</name>
</gene>
<comment type="similarity">
    <text evidence="1">Belongs to the short-chain dehydrogenases/reductases (SDR) family.</text>
</comment>
<dbReference type="NCBIfam" id="NF005559">
    <property type="entry name" value="PRK07231.1"/>
    <property type="match status" value="1"/>
</dbReference>
<dbReference type="FunFam" id="3.40.50.720:FF:000084">
    <property type="entry name" value="Short-chain dehydrogenase reductase"/>
    <property type="match status" value="1"/>
</dbReference>
<dbReference type="Gene3D" id="3.40.50.720">
    <property type="entry name" value="NAD(P)-binding Rossmann-like Domain"/>
    <property type="match status" value="1"/>
</dbReference>
<dbReference type="PRINTS" id="PR00080">
    <property type="entry name" value="SDRFAMILY"/>
</dbReference>
<protein>
    <submittedName>
        <fullName evidence="3">2-keto-3-deoxy-L-fuconate dehydrogenase</fullName>
    </submittedName>
</protein>
<dbReference type="EMBL" id="CADCWH010000050">
    <property type="protein sequence ID" value="CAA9543705.1"/>
    <property type="molecule type" value="Genomic_DNA"/>
</dbReference>
<dbReference type="GO" id="GO:0016616">
    <property type="term" value="F:oxidoreductase activity, acting on the CH-OH group of donors, NAD or NADP as acceptor"/>
    <property type="evidence" value="ECO:0007669"/>
    <property type="project" value="TreeGrafter"/>
</dbReference>
<dbReference type="InterPro" id="IPR036291">
    <property type="entry name" value="NAD(P)-bd_dom_sf"/>
</dbReference>
<dbReference type="PANTHER" id="PTHR42760:SF115">
    <property type="entry name" value="3-OXOACYL-[ACYL-CARRIER-PROTEIN] REDUCTASE FABG"/>
    <property type="match status" value="1"/>
</dbReference>
<proteinExistence type="inferred from homology"/>
<name>A0A6J4UA06_9BACT</name>
<dbReference type="AlphaFoldDB" id="A0A6J4UA06"/>
<accession>A0A6J4UA06</accession>
<dbReference type="PANTHER" id="PTHR42760">
    <property type="entry name" value="SHORT-CHAIN DEHYDROGENASES/REDUCTASES FAMILY MEMBER"/>
    <property type="match status" value="1"/>
</dbReference>
<dbReference type="CDD" id="cd05233">
    <property type="entry name" value="SDR_c"/>
    <property type="match status" value="1"/>
</dbReference>
<reference evidence="3" key="1">
    <citation type="submission" date="2020-02" db="EMBL/GenBank/DDBJ databases">
        <authorList>
            <person name="Meier V. D."/>
        </authorList>
    </citation>
    <scope>NUCLEOTIDE SEQUENCE</scope>
    <source>
        <strain evidence="3">AVDCRST_MAG70</strain>
    </source>
</reference>